<dbReference type="Pfam" id="PF24679">
    <property type="entry name" value="Nodulin_C"/>
    <property type="match status" value="1"/>
</dbReference>
<organism evidence="5 6">
    <name type="scientific">Kalanchoe fedtschenkoi</name>
    <name type="common">Lavender scallops</name>
    <name type="synonym">South American air plant</name>
    <dbReference type="NCBI Taxonomy" id="63787"/>
    <lineage>
        <taxon>Eukaryota</taxon>
        <taxon>Viridiplantae</taxon>
        <taxon>Streptophyta</taxon>
        <taxon>Embryophyta</taxon>
        <taxon>Tracheophyta</taxon>
        <taxon>Spermatophyta</taxon>
        <taxon>Magnoliopsida</taxon>
        <taxon>eudicotyledons</taxon>
        <taxon>Gunneridae</taxon>
        <taxon>Pentapetalae</taxon>
        <taxon>Saxifragales</taxon>
        <taxon>Crassulaceae</taxon>
        <taxon>Kalanchoe</taxon>
    </lineage>
</organism>
<sequence>MRISKEETSSRCGQVIDLVTAVKELHRLTPQELDKSLKDCEDFTLKHTTEKGSTLKINLERLAQLLPVHLISKLVASRRDEDLFKYMLCGGRLLHTLYDLATRHSKLEQILLDDLKASEQLIDLVFYTLTVLSNRQEYQDWGSLALVLSALATCYLYLLPQILSLHWHELAQILVAHPKVDKFIDVAFRVVRLDIRSLQKTLSSESHDLSTSSTAEQSVNYLSQQCEASLQLIASLCHQKLFRERILKNKEVCREGILPLARSILNLKLCSFLECAAVVAAVSRLKSKIISILLQLCEVESPSYLDEVASYPKSLEVAKDIALEVLEVLKKALSRDLRPPDPCSEKPYPMGLLQPNALRLVDMLSDDSNFRSYIAIHFPEVLTAVVSYPHGEFLSAWCSSVPPLGEEDVSLEFDPFAAAGWILDSFSSLGLLNATYSESNFIQNSLPQASHAHYKTSLLIKIIANLHFFGPEVCKANEKNLFFNKFYECSFKDLPKASQAYAQKAGTVHKNLRSLLAHAESLVPSFVNEDDIQLFRAFFDQLQTLNPPHEFEARPAESKFDSISSWDKFPKLDINGHFQEAQSNGNQVLLAREHENGVDSRKEQVSENAATRAENNQNFLMEVDICPQNDESSESDSYNTRGKNCIDQSDNNEFPHASERVAESGSTGLQDNDYLRTLRSEENRPRKRKRSVMNEKQISVIEKALLEEPDMQRKAASIQSWADKLCSYGSEVTSSQLKNWLNNRKARLARAAAKDVRVGPDGEMGFLEKQGGSVSGLRDSPENPAEGISGSSSASARASKTPNIITGSSTQLAEGHHAWDLGHNVSLINDLGEEIGKGKVHQLQGEWFGRKLLESCTCVIDVTELTGDVSKHGRVPFPSEATGDTFEETVKKLGAMCVVWDVGKMRPQPPQQRK</sequence>
<evidence type="ECO:0000256" key="2">
    <source>
        <dbReference type="PROSITE-ProRule" id="PRU00108"/>
    </source>
</evidence>
<dbReference type="InterPro" id="IPR056560">
    <property type="entry name" value="HTH_NDX"/>
</dbReference>
<feature type="region of interest" description="Disordered" evidence="3">
    <location>
        <begin position="595"/>
        <end position="616"/>
    </location>
</feature>
<dbReference type="InterPro" id="IPR039325">
    <property type="entry name" value="NDX"/>
</dbReference>
<evidence type="ECO:0000259" key="4">
    <source>
        <dbReference type="PROSITE" id="PS50071"/>
    </source>
</evidence>
<proteinExistence type="predicted"/>
<feature type="compositionally biased region" description="Low complexity" evidence="3">
    <location>
        <begin position="789"/>
        <end position="799"/>
    </location>
</feature>
<dbReference type="GO" id="GO:0005634">
    <property type="term" value="C:nucleus"/>
    <property type="evidence" value="ECO:0007669"/>
    <property type="project" value="UniProtKB-SubCell"/>
</dbReference>
<dbReference type="InterPro" id="IPR001356">
    <property type="entry name" value="HD"/>
</dbReference>
<keyword evidence="2" id="KW-0539">Nucleus</keyword>
<dbReference type="Pfam" id="PF24426">
    <property type="entry name" value="HTH_NDX"/>
    <property type="match status" value="1"/>
</dbReference>
<dbReference type="GO" id="GO:0009908">
    <property type="term" value="P:flower development"/>
    <property type="evidence" value="ECO:0007669"/>
    <property type="project" value="InterPro"/>
</dbReference>
<dbReference type="Proteomes" id="UP000594263">
    <property type="component" value="Unplaced"/>
</dbReference>
<protein>
    <recommendedName>
        <fullName evidence="4">Homeobox domain-containing protein</fullName>
    </recommendedName>
</protein>
<name>A0A7N0ZQI9_KALFE</name>
<dbReference type="EnsemblPlants" id="Kaladp0012s0093.1.v1.1">
    <property type="protein sequence ID" value="Kaladp0012s0093.1.v1.1"/>
    <property type="gene ID" value="Kaladp0012s0093.v1.1"/>
</dbReference>
<feature type="compositionally biased region" description="Polar residues" evidence="3">
    <location>
        <begin position="635"/>
        <end position="652"/>
    </location>
</feature>
<keyword evidence="2" id="KW-0371">Homeobox</keyword>
<dbReference type="PROSITE" id="PS50071">
    <property type="entry name" value="HOMEOBOX_2"/>
    <property type="match status" value="1"/>
</dbReference>
<keyword evidence="6" id="KW-1185">Reference proteome</keyword>
<feature type="compositionally biased region" description="Basic and acidic residues" evidence="3">
    <location>
        <begin position="595"/>
        <end position="605"/>
    </location>
</feature>
<dbReference type="OMA" id="KFGVMRV"/>
<feature type="DNA-binding region" description="Homeobox" evidence="2">
    <location>
        <begin position="686"/>
        <end position="752"/>
    </location>
</feature>
<evidence type="ECO:0000313" key="6">
    <source>
        <dbReference type="Proteomes" id="UP000594263"/>
    </source>
</evidence>
<comment type="subcellular location">
    <subcellularLocation>
        <location evidence="1 2">Nucleus</location>
    </subcellularLocation>
</comment>
<reference evidence="5" key="1">
    <citation type="submission" date="2021-01" db="UniProtKB">
        <authorList>
            <consortium name="EnsemblPlants"/>
        </authorList>
    </citation>
    <scope>IDENTIFICATION</scope>
</reference>
<dbReference type="GO" id="GO:0003697">
    <property type="term" value="F:single-stranded DNA binding"/>
    <property type="evidence" value="ECO:0007669"/>
    <property type="project" value="InterPro"/>
</dbReference>
<evidence type="ECO:0000256" key="1">
    <source>
        <dbReference type="ARBA" id="ARBA00004123"/>
    </source>
</evidence>
<dbReference type="InterPro" id="IPR057287">
    <property type="entry name" value="Ndx_N"/>
</dbReference>
<dbReference type="InterPro" id="IPR056559">
    <property type="entry name" value="NDX_C"/>
</dbReference>
<feature type="domain" description="Homeobox" evidence="4">
    <location>
        <begin position="684"/>
        <end position="751"/>
    </location>
</feature>
<feature type="region of interest" description="Disordered" evidence="3">
    <location>
        <begin position="761"/>
        <end position="800"/>
    </location>
</feature>
<keyword evidence="2" id="KW-0238">DNA-binding</keyword>
<feature type="region of interest" description="Disordered" evidence="3">
    <location>
        <begin position="628"/>
        <end position="693"/>
    </location>
</feature>
<dbReference type="Pfam" id="PF25246">
    <property type="entry name" value="Nodulin_N"/>
    <property type="match status" value="1"/>
</dbReference>
<evidence type="ECO:0000313" key="5">
    <source>
        <dbReference type="EnsemblPlants" id="Kaladp0012s0093.1.v1.1"/>
    </source>
</evidence>
<accession>A0A7N0ZQI9</accession>
<feature type="compositionally biased region" description="Polar residues" evidence="3">
    <location>
        <begin position="606"/>
        <end position="616"/>
    </location>
</feature>
<feature type="compositionally biased region" description="Basic and acidic residues" evidence="3">
    <location>
        <begin position="673"/>
        <end position="684"/>
    </location>
</feature>
<dbReference type="Gramene" id="Kaladp0012s0093.1.v1.1">
    <property type="protein sequence ID" value="Kaladp0012s0093.1.v1.1"/>
    <property type="gene ID" value="Kaladp0012s0093.v1.1"/>
</dbReference>
<evidence type="ECO:0000256" key="3">
    <source>
        <dbReference type="SAM" id="MobiDB-lite"/>
    </source>
</evidence>
<dbReference type="PANTHER" id="PTHR35743">
    <property type="entry name" value="NODULIN HOMEOBOX"/>
    <property type="match status" value="1"/>
</dbReference>
<dbReference type="AlphaFoldDB" id="A0A7N0ZQI9"/>
<dbReference type="PANTHER" id="PTHR35743:SF1">
    <property type="entry name" value="NODULIN HOMEOBOX"/>
    <property type="match status" value="1"/>
</dbReference>